<dbReference type="Proteomes" id="UP000012137">
    <property type="component" value="Unassembled WGS sequence"/>
</dbReference>
<comment type="caution">
    <text evidence="4">The sequence shown here is derived from an EMBL/GenBank/DDBJ whole genome shotgun (WGS) entry which is preliminary data.</text>
</comment>
<dbReference type="InterPro" id="IPR001579">
    <property type="entry name" value="Glyco_hydro_18_chit_AS"/>
</dbReference>
<feature type="domain" description="GH18" evidence="3">
    <location>
        <begin position="1"/>
        <end position="117"/>
    </location>
</feature>
<evidence type="ECO:0000313" key="4">
    <source>
        <dbReference type="EMBL" id="EMN28672.1"/>
    </source>
</evidence>
<keyword evidence="1" id="KW-0378">Hydrolase</keyword>
<name>M6KLM8_LEPIR</name>
<evidence type="ECO:0000256" key="1">
    <source>
        <dbReference type="ARBA" id="ARBA00022801"/>
    </source>
</evidence>
<sequence length="117" mass="13848">MTQNIHLYDEIHPFLYTLEGGRTNTGKIKSIWNHEAQEIYIWTLKTISPKTKIIPTIFRWENDFEKVSDAIGLNGNVKIRDYHIQQILKEIDTYNYDGIDIDYEGMTCDKKKVSKFF</sequence>
<evidence type="ECO:0000256" key="2">
    <source>
        <dbReference type="ARBA" id="ARBA00023295"/>
    </source>
</evidence>
<reference evidence="4 5" key="1">
    <citation type="submission" date="2013-01" db="EMBL/GenBank/DDBJ databases">
        <authorList>
            <person name="Harkins D.M."/>
            <person name="Durkin A.S."/>
            <person name="Brinkac L.M."/>
            <person name="Haft D.H."/>
            <person name="Selengut J.D."/>
            <person name="Sanka R."/>
            <person name="DePew J."/>
            <person name="Purushe J."/>
            <person name="Peacock S.J."/>
            <person name="Thaipadungpanit J."/>
            <person name="Wuthiekanun V.W."/>
            <person name="Day N.P."/>
            <person name="Vinetz J.M."/>
            <person name="Sutton G.G."/>
            <person name="Nierman W.C."/>
            <person name="Fouts D.E."/>
        </authorList>
    </citation>
    <scope>NUCLEOTIDE SEQUENCE [LARGE SCALE GENOMIC DNA]</scope>
    <source>
        <strain evidence="4 5">L0374</strain>
    </source>
</reference>
<dbReference type="PROSITE" id="PS01095">
    <property type="entry name" value="GH18_1"/>
    <property type="match status" value="1"/>
</dbReference>
<dbReference type="AlphaFoldDB" id="M6KLM8"/>
<protein>
    <recommendedName>
        <fullName evidence="3">GH18 domain-containing protein</fullName>
    </recommendedName>
</protein>
<dbReference type="PANTHER" id="PTHR46066">
    <property type="entry name" value="CHITINASE DOMAIN-CONTAINING PROTEIN 1 FAMILY MEMBER"/>
    <property type="match status" value="1"/>
</dbReference>
<gene>
    <name evidence="4" type="ORF">LEP1GSC083_4583</name>
</gene>
<dbReference type="GO" id="GO:0004553">
    <property type="term" value="F:hydrolase activity, hydrolyzing O-glycosyl compounds"/>
    <property type="evidence" value="ECO:0007669"/>
    <property type="project" value="InterPro"/>
</dbReference>
<dbReference type="Gene3D" id="3.20.20.80">
    <property type="entry name" value="Glycosidases"/>
    <property type="match status" value="1"/>
</dbReference>
<proteinExistence type="predicted"/>
<dbReference type="PANTHER" id="PTHR46066:SF2">
    <property type="entry name" value="CHITINASE DOMAIN-CONTAINING PROTEIN 1"/>
    <property type="match status" value="1"/>
</dbReference>
<dbReference type="EMBL" id="AHMZ02000126">
    <property type="protein sequence ID" value="EMN28672.1"/>
    <property type="molecule type" value="Genomic_DNA"/>
</dbReference>
<dbReference type="InterPro" id="IPR017853">
    <property type="entry name" value="GH"/>
</dbReference>
<evidence type="ECO:0000259" key="3">
    <source>
        <dbReference type="PROSITE" id="PS51910"/>
    </source>
</evidence>
<dbReference type="SUPFAM" id="SSF51445">
    <property type="entry name" value="(Trans)glycosidases"/>
    <property type="match status" value="1"/>
</dbReference>
<accession>M6KLM8</accession>
<keyword evidence="2" id="KW-0326">Glycosidase</keyword>
<dbReference type="GO" id="GO:0005975">
    <property type="term" value="P:carbohydrate metabolic process"/>
    <property type="evidence" value="ECO:0007669"/>
    <property type="project" value="InterPro"/>
</dbReference>
<dbReference type="PROSITE" id="PS51910">
    <property type="entry name" value="GH18_2"/>
    <property type="match status" value="1"/>
</dbReference>
<evidence type="ECO:0000313" key="5">
    <source>
        <dbReference type="Proteomes" id="UP000012137"/>
    </source>
</evidence>
<organism evidence="4 5">
    <name type="scientific">Leptospira interrogans serovar Pyrogenes str. L0374</name>
    <dbReference type="NCBI Taxonomy" id="1049928"/>
    <lineage>
        <taxon>Bacteria</taxon>
        <taxon>Pseudomonadati</taxon>
        <taxon>Spirochaetota</taxon>
        <taxon>Spirochaetia</taxon>
        <taxon>Leptospirales</taxon>
        <taxon>Leptospiraceae</taxon>
        <taxon>Leptospira</taxon>
    </lineage>
</organism>
<dbReference type="InterPro" id="IPR001223">
    <property type="entry name" value="Glyco_hydro18_cat"/>
</dbReference>